<evidence type="ECO:0000313" key="3">
    <source>
        <dbReference type="RefSeq" id="XP_021837844.2"/>
    </source>
</evidence>
<evidence type="ECO:0000313" key="2">
    <source>
        <dbReference type="Proteomes" id="UP000813463"/>
    </source>
</evidence>
<dbReference type="AlphaFoldDB" id="A0A9R0HXV0"/>
<feature type="compositionally biased region" description="Polar residues" evidence="1">
    <location>
        <begin position="324"/>
        <end position="345"/>
    </location>
</feature>
<gene>
    <name evidence="3" type="primary">LOC110777550</name>
</gene>
<feature type="compositionally biased region" description="Basic and acidic residues" evidence="1">
    <location>
        <begin position="1"/>
        <end position="24"/>
    </location>
</feature>
<protein>
    <submittedName>
        <fullName evidence="3">Uncharacterized protein</fullName>
    </submittedName>
</protein>
<evidence type="ECO:0000256" key="1">
    <source>
        <dbReference type="SAM" id="MobiDB-lite"/>
    </source>
</evidence>
<dbReference type="RefSeq" id="XP_021837844.2">
    <property type="nucleotide sequence ID" value="XM_021982152.2"/>
</dbReference>
<dbReference type="GeneID" id="110777550"/>
<accession>A0A9R0HXV0</accession>
<dbReference type="KEGG" id="soe:110777550"/>
<proteinExistence type="predicted"/>
<dbReference type="Proteomes" id="UP000813463">
    <property type="component" value="Chromosome 1"/>
</dbReference>
<sequence length="681" mass="73277">MADSKRQESMNSSKSDDDFRRFNGEEIVDAEDASSIVESPDGNLTVNDESNGSASLADRLGEILVEEGNGDLLLQQSDRESNFLQWLQALDVQHMGACRADERLKPLLKANASSGAAEDRLLSHLSQHFETSEVGLLARCLCVPLVSMRVGKVVKQGSLLCPTSVRGNLNLTLLPSSDLRISFAGDNGQTERLATLSDTSEGSDVIVKEIPADQSGRSFVMKLLDGEPFYFWCSEKSKLLGSDLLLKMKDLLKSKPTLPELTGISESRLECFATHIRSYFAGPNTFHDSSTASSALWADRREDNHEVGQNSQSSSTAVRPLRTRQCSGQTMKVQGSLSPRSSSFKEGQPKILTTLRSTSREKLRRRGDLHLPVVGSSFMNEAVLNLSDQGKPSEAVATSTVSPLSFLESLGNCSLPESPSSTTRIPPIGTLLSPYYCWCPPCTSPSAASIAKLPTSFAEPFSLPPLSTLLQPTVTHSMLPQIPPLDLANVPSLEFPTFLSDPLSRLSFTTQSTQFPTFTPLMCDPIVHIPVLDVCSSGQGYLVSAGPGIATSIPPLYPKMMGPLISESESMVDKGARETLRLLLGGSSSQPSASLMGVLNDKDNQGYIVTGSRGLYSGISDVNAIVNSFAAVGLTSVSERSARAVSLKNCSNTNVTGALEHTFSSIDLQDSAFMSSEEEKD</sequence>
<reference evidence="2" key="1">
    <citation type="journal article" date="2021" name="Nat. Commun.">
        <title>Genomic analyses provide insights into spinach domestication and the genetic basis of agronomic traits.</title>
        <authorList>
            <person name="Cai X."/>
            <person name="Sun X."/>
            <person name="Xu C."/>
            <person name="Sun H."/>
            <person name="Wang X."/>
            <person name="Ge C."/>
            <person name="Zhang Z."/>
            <person name="Wang Q."/>
            <person name="Fei Z."/>
            <person name="Jiao C."/>
            <person name="Wang Q."/>
        </authorList>
    </citation>
    <scope>NUCLEOTIDE SEQUENCE [LARGE SCALE GENOMIC DNA]</scope>
    <source>
        <strain evidence="2">cv. Varoflay</strain>
    </source>
</reference>
<keyword evidence="2" id="KW-1185">Reference proteome</keyword>
<feature type="region of interest" description="Disordered" evidence="1">
    <location>
        <begin position="303"/>
        <end position="350"/>
    </location>
</feature>
<feature type="compositionally biased region" description="Polar residues" evidence="1">
    <location>
        <begin position="42"/>
        <end position="51"/>
    </location>
</feature>
<dbReference type="PANTHER" id="PTHR36741">
    <property type="entry name" value="OS07G0100500 PROTEIN"/>
    <property type="match status" value="1"/>
</dbReference>
<feature type="compositionally biased region" description="Polar residues" evidence="1">
    <location>
        <begin position="307"/>
        <end position="317"/>
    </location>
</feature>
<name>A0A9R0HXV0_SPIOL</name>
<feature type="region of interest" description="Disordered" evidence="1">
    <location>
        <begin position="1"/>
        <end position="51"/>
    </location>
</feature>
<organism evidence="2 3">
    <name type="scientific">Spinacia oleracea</name>
    <name type="common">Spinach</name>
    <dbReference type="NCBI Taxonomy" id="3562"/>
    <lineage>
        <taxon>Eukaryota</taxon>
        <taxon>Viridiplantae</taxon>
        <taxon>Streptophyta</taxon>
        <taxon>Embryophyta</taxon>
        <taxon>Tracheophyta</taxon>
        <taxon>Spermatophyta</taxon>
        <taxon>Magnoliopsida</taxon>
        <taxon>eudicotyledons</taxon>
        <taxon>Gunneridae</taxon>
        <taxon>Pentapetalae</taxon>
        <taxon>Caryophyllales</taxon>
        <taxon>Chenopodiaceae</taxon>
        <taxon>Chenopodioideae</taxon>
        <taxon>Anserineae</taxon>
        <taxon>Spinacia</taxon>
    </lineage>
</organism>
<reference evidence="3" key="2">
    <citation type="submission" date="2025-08" db="UniProtKB">
        <authorList>
            <consortium name="RefSeq"/>
        </authorList>
    </citation>
    <scope>IDENTIFICATION</scope>
    <source>
        <tissue evidence="3">Leaf</tissue>
    </source>
</reference>
<dbReference type="PANTHER" id="PTHR36741:SF1">
    <property type="entry name" value="OS07G0100500 PROTEIN"/>
    <property type="match status" value="1"/>
</dbReference>